<dbReference type="HAMAP" id="MF_00376">
    <property type="entry name" value="Dephospho_CoA_kinase"/>
    <property type="match status" value="1"/>
</dbReference>
<evidence type="ECO:0000256" key="3">
    <source>
        <dbReference type="ARBA" id="ARBA00022771"/>
    </source>
</evidence>
<feature type="region of interest" description="Disordered" evidence="8">
    <location>
        <begin position="947"/>
        <end position="974"/>
    </location>
</feature>
<protein>
    <submittedName>
        <fullName evidence="13 14">PHD-type domain-containing protein</fullName>
    </submittedName>
</protein>
<accession>A0A0K0DRY5</accession>
<dbReference type="InterPro" id="IPR050701">
    <property type="entry name" value="Histone_Mod_Regulator"/>
</dbReference>
<dbReference type="GO" id="GO:0005634">
    <property type="term" value="C:nucleus"/>
    <property type="evidence" value="ECO:0007669"/>
    <property type="project" value="TreeGrafter"/>
</dbReference>
<evidence type="ECO:0000256" key="8">
    <source>
        <dbReference type="SAM" id="MobiDB-lite"/>
    </source>
</evidence>
<dbReference type="GO" id="GO:0008270">
    <property type="term" value="F:zinc ion binding"/>
    <property type="evidence" value="ECO:0007669"/>
    <property type="project" value="UniProtKB-KW"/>
</dbReference>
<feature type="domain" description="PHD-type" evidence="10">
    <location>
        <begin position="31"/>
        <end position="83"/>
    </location>
</feature>
<evidence type="ECO:0000256" key="9">
    <source>
        <dbReference type="SAM" id="Phobius"/>
    </source>
</evidence>
<dbReference type="InterPro" id="IPR049781">
    <property type="entry name" value="AF10/AF17_PHD"/>
</dbReference>
<dbReference type="WBParaSite" id="SSTP_0000000500.1">
    <property type="protein sequence ID" value="SSTP_0000000500.1"/>
    <property type="gene ID" value="SSTP_0000000500"/>
</dbReference>
<sequence length="1544" mass="170804">MDNNKEQKSDGNPSVASLIPSGCKPKEKEMISGCCVCSEENGWTDNPLIYCDGPNCDVAVHQGCYGIIDVPEAEWFCSKCTYALRLLYALDKEKIPSWLVNADPSTEELLNDPKCELCPYSTGALKQTHDKKWSHVICALYIPEVRFGNVHSMEPVILKDVPFDRYSRPCYLCDDYGNKNNRDVGACMPCNKSGCRKTFHVSCAQKFGLLCEEGGQSKNVKYCGYCRSHIKKAKIDPNIKVIPAFKWGESPFTVNRDSPASNENGYLDITPSTTPVNKEKKSLHYGNEISSDNSNFDHVHKLKYSSQQFPTTSSSSGFCTKNEITVGSKKIVKNNFNTSFSNNSNSYHRISTGSLKDYESYNLPKTVKSYDNGKKESHNIINIEDQRRQQSDDEYITSTNILNNSISKANNLGSSNSVHNYVPSTTPTETSSSASSPKDSIIHLPSNIEISHKKSNSIIPNSVYISPNITPTQKDLQKDLQKDIHKDFQKDFQKDLQKELSVVTNNLDKCITKVGFNGNSLKLPTSALSSPSSASINSDYDTKNQLIIDGTLYPDSEPSPIPYSYQGQTKAALKRRNYDTIFTSSNNDEKKLKIDKNETSSIKLNNNAISSLINSNSNGVKISKKSKIYKNGSLINTTMSVTSSSSSSSYNNGINNKNEKESVEELEDLCKHVVEDTVSEIYRETIEKRKAAAAALNDTKRQSSTTTSPIPQPGNNNNDYNNKEIKAEFTFQRERSNSTKRNSISLITSNNCLPMSTEDKIEASISATISNNMVHENHSTTNSIVTSTSNQTTSTLEDLLEKQFNRGHTFLLSKAPCDVSQLLTLLQELQKENENMSQKETQLQKRLEHLTTVNNRLKMTLQQPQAQAHVSKVNVSTNTTTNLTSSTFIDKREECRKTSTPHSNVNTIPNSNNIQSLIRSGTPIIITNNNSPNINPQVTIQNPDQLQLSNNGTSSSSVLSPVLSPVPGTSSQTTNLLVNQNCSSSNTAMTSKISSSTTITSTSSSNFPQSTTISTNDELHNQIKNAALNRIIPPVATRPESRTLSNNLQNNNPLSSFNNRNSVTNVETSISNPLQQLNGNTINSSTQQSLTNLKIAQDIARAAAMATTSLANNNLSNTLNNTLNNTINNTLSGTGFSKPSSTDNSPRASSTAPISNVGNVGNTNNSSNVNLQGLPTNIQSQFLMSRGSATGTPSLPNTINQLNSINQIDTQMRDLFAAAHLAQLERNNQLQSIPQVSSSSQAFSEQQASLLAQLMLANQLENSAGLQNQLTNILRSQQQFQVNQLMQGYLPQNSVNMNSPNLGQSVFSTGTPPPSVSLNTIGLTGGIATGKSTVSKYIKRFNIPVIDADVIAREIVKNGTPVYKKLRESFDGSFFDSETGELNREKMAEYIFRDAKKRKLLNSITHSAIRKRIIWEIIKTFFKGHQFIILDIPLLFESGMSMFVQKIVVVSCNNEIQANRLMKRDNITRIEATNKINAQMPLELKKERANFIIDNNGNIEETLEMVDVLISRLRKSWIGLFIKLIIGVIFIFILYIIFVVLRMY</sequence>
<feature type="compositionally biased region" description="Polar residues" evidence="8">
    <location>
        <begin position="1133"/>
        <end position="1154"/>
    </location>
</feature>
<evidence type="ECO:0000256" key="4">
    <source>
        <dbReference type="ARBA" id="ARBA00022833"/>
    </source>
</evidence>
<organism evidence="13">
    <name type="scientific">Strongyloides stercoralis</name>
    <name type="common">Threadworm</name>
    <dbReference type="NCBI Taxonomy" id="6248"/>
    <lineage>
        <taxon>Eukaryota</taxon>
        <taxon>Metazoa</taxon>
        <taxon>Ecdysozoa</taxon>
        <taxon>Nematoda</taxon>
        <taxon>Chromadorea</taxon>
        <taxon>Rhabditida</taxon>
        <taxon>Tylenchina</taxon>
        <taxon>Panagrolaimomorpha</taxon>
        <taxon>Strongyloidoidea</taxon>
        <taxon>Strongyloididae</taxon>
        <taxon>Strongyloides</taxon>
    </lineage>
</organism>
<dbReference type="GO" id="GO:0006357">
    <property type="term" value="P:regulation of transcription by RNA polymerase II"/>
    <property type="evidence" value="ECO:0007669"/>
    <property type="project" value="TreeGrafter"/>
</dbReference>
<keyword evidence="5" id="KW-0067">ATP-binding</keyword>
<evidence type="ECO:0000259" key="10">
    <source>
        <dbReference type="PROSITE" id="PS50016"/>
    </source>
</evidence>
<feature type="transmembrane region" description="Helical" evidence="9">
    <location>
        <begin position="1517"/>
        <end position="1541"/>
    </location>
</feature>
<dbReference type="Gene3D" id="3.30.40.10">
    <property type="entry name" value="Zinc/RING finger domain, C3HC4 (zinc finger)"/>
    <property type="match status" value="2"/>
</dbReference>
<feature type="compositionally biased region" description="Low complexity" evidence="8">
    <location>
        <begin position="423"/>
        <end position="437"/>
    </location>
</feature>
<keyword evidence="9" id="KW-0472">Membrane</keyword>
<dbReference type="GO" id="GO:0015937">
    <property type="term" value="P:coenzyme A biosynthetic process"/>
    <property type="evidence" value="ECO:0007669"/>
    <property type="project" value="InterPro"/>
</dbReference>
<keyword evidence="7" id="KW-0175">Coiled coil</keyword>
<evidence type="ECO:0000313" key="12">
    <source>
        <dbReference type="Proteomes" id="UP000035681"/>
    </source>
</evidence>
<dbReference type="GO" id="GO:0031491">
    <property type="term" value="F:nucleosome binding"/>
    <property type="evidence" value="ECO:0007669"/>
    <property type="project" value="TreeGrafter"/>
</dbReference>
<dbReference type="PANTHER" id="PTHR13793:SF164">
    <property type="entry name" value="ALHAMBRA, ISOFORM P"/>
    <property type="match status" value="1"/>
</dbReference>
<feature type="region of interest" description="Disordered" evidence="8">
    <location>
        <begin position="1130"/>
        <end position="1171"/>
    </location>
</feature>
<dbReference type="InterPro" id="IPR019787">
    <property type="entry name" value="Znf_PHD-finger"/>
</dbReference>
<feature type="compositionally biased region" description="Low complexity" evidence="8">
    <location>
        <begin position="1044"/>
        <end position="1060"/>
    </location>
</feature>
<dbReference type="Gene3D" id="3.40.50.300">
    <property type="entry name" value="P-loop containing nucleotide triphosphate hydrolases"/>
    <property type="match status" value="1"/>
</dbReference>
<dbReference type="Proteomes" id="UP000035681">
    <property type="component" value="Unplaced"/>
</dbReference>
<feature type="region of interest" description="Disordered" evidence="8">
    <location>
        <begin position="693"/>
        <end position="721"/>
    </location>
</feature>
<keyword evidence="1" id="KW-0479">Metal-binding</keyword>
<dbReference type="PROSITE" id="PS01359">
    <property type="entry name" value="ZF_PHD_1"/>
    <property type="match status" value="1"/>
</dbReference>
<dbReference type="PROSITE" id="PS51219">
    <property type="entry name" value="DPCK"/>
    <property type="match status" value="1"/>
</dbReference>
<dbReference type="Pfam" id="PF13832">
    <property type="entry name" value="zf-HC5HC2H_2"/>
    <property type="match status" value="1"/>
</dbReference>
<dbReference type="PANTHER" id="PTHR13793">
    <property type="entry name" value="PHD FINGER PROTEINS"/>
    <property type="match status" value="1"/>
</dbReference>
<dbReference type="SUPFAM" id="SSF57903">
    <property type="entry name" value="FYVE/PHD zinc finger"/>
    <property type="match status" value="1"/>
</dbReference>
<evidence type="ECO:0000256" key="5">
    <source>
        <dbReference type="ARBA" id="ARBA00022840"/>
    </source>
</evidence>
<evidence type="ECO:0000256" key="6">
    <source>
        <dbReference type="PROSITE-ProRule" id="PRU00146"/>
    </source>
</evidence>
<dbReference type="Pfam" id="PF01121">
    <property type="entry name" value="CoaE"/>
    <property type="match status" value="1"/>
</dbReference>
<keyword evidence="9" id="KW-1133">Transmembrane helix</keyword>
<dbReference type="PROSITE" id="PS51805">
    <property type="entry name" value="EPHD"/>
    <property type="match status" value="1"/>
</dbReference>
<keyword evidence="2" id="KW-0547">Nucleotide-binding</keyword>
<dbReference type="SUPFAM" id="SSF52540">
    <property type="entry name" value="P-loop containing nucleoside triphosphate hydrolases"/>
    <property type="match status" value="1"/>
</dbReference>
<feature type="coiled-coil region" evidence="7">
    <location>
        <begin position="819"/>
        <end position="846"/>
    </location>
</feature>
<reference evidence="13" key="1">
    <citation type="submission" date="2015-08" db="UniProtKB">
        <authorList>
            <consortium name="WormBaseParasite"/>
        </authorList>
    </citation>
    <scope>IDENTIFICATION</scope>
</reference>
<dbReference type="InterPro" id="IPR013083">
    <property type="entry name" value="Znf_RING/FYVE/PHD"/>
</dbReference>
<dbReference type="WBParaSite" id="TCONS_00011347.p1">
    <property type="protein sequence ID" value="TCONS_00011347.p1"/>
    <property type="gene ID" value="XLOC_005664"/>
</dbReference>
<dbReference type="GO" id="GO:0004140">
    <property type="term" value="F:dephospho-CoA kinase activity"/>
    <property type="evidence" value="ECO:0007669"/>
    <property type="project" value="InterPro"/>
</dbReference>
<dbReference type="CDD" id="cd15574">
    <property type="entry name" value="PHD_AF10_AF17"/>
    <property type="match status" value="1"/>
</dbReference>
<dbReference type="CDD" id="cd02022">
    <property type="entry name" value="DPCK"/>
    <property type="match status" value="1"/>
</dbReference>
<dbReference type="STRING" id="6248.A0A0K0DRY5"/>
<evidence type="ECO:0000259" key="11">
    <source>
        <dbReference type="PROSITE" id="PS51805"/>
    </source>
</evidence>
<dbReference type="GO" id="GO:0005524">
    <property type="term" value="F:ATP binding"/>
    <property type="evidence" value="ECO:0007669"/>
    <property type="project" value="UniProtKB-KW"/>
</dbReference>
<proteinExistence type="inferred from homology"/>
<dbReference type="PROSITE" id="PS50016">
    <property type="entry name" value="ZF_PHD_2"/>
    <property type="match status" value="1"/>
</dbReference>
<dbReference type="Pfam" id="PF13831">
    <property type="entry name" value="PHD_2"/>
    <property type="match status" value="1"/>
</dbReference>
<keyword evidence="3 6" id="KW-0863">Zinc-finger</keyword>
<dbReference type="GO" id="GO:0042393">
    <property type="term" value="F:histone binding"/>
    <property type="evidence" value="ECO:0007669"/>
    <property type="project" value="TreeGrafter"/>
</dbReference>
<dbReference type="AlphaFoldDB" id="A0A0K0DRY5"/>
<evidence type="ECO:0000256" key="1">
    <source>
        <dbReference type="ARBA" id="ARBA00022723"/>
    </source>
</evidence>
<feature type="region of interest" description="Disordered" evidence="8">
    <location>
        <begin position="413"/>
        <end position="438"/>
    </location>
</feature>
<evidence type="ECO:0000313" key="13">
    <source>
        <dbReference type="WBParaSite" id="SSTP_0000000500.1"/>
    </source>
</evidence>
<dbReference type="InterPro" id="IPR001977">
    <property type="entry name" value="Depp_CoAkinase"/>
</dbReference>
<dbReference type="InterPro" id="IPR019786">
    <property type="entry name" value="Zinc_finger_PHD-type_CS"/>
</dbReference>
<dbReference type="NCBIfam" id="TIGR00152">
    <property type="entry name" value="dephospho-CoA kinase"/>
    <property type="match status" value="1"/>
</dbReference>
<keyword evidence="12" id="KW-1185">Reference proteome</keyword>
<feature type="region of interest" description="Disordered" evidence="8">
    <location>
        <begin position="1"/>
        <end position="26"/>
    </location>
</feature>
<keyword evidence="4" id="KW-0862">Zinc</keyword>
<dbReference type="SMART" id="SM00249">
    <property type="entry name" value="PHD"/>
    <property type="match status" value="2"/>
</dbReference>
<keyword evidence="9" id="KW-0812">Transmembrane</keyword>
<feature type="region of interest" description="Disordered" evidence="8">
    <location>
        <begin position="1035"/>
        <end position="1060"/>
    </location>
</feature>
<feature type="domain" description="PHD-type" evidence="11">
    <location>
        <begin position="112"/>
        <end position="230"/>
    </location>
</feature>
<evidence type="ECO:0000313" key="14">
    <source>
        <dbReference type="WBParaSite" id="TCONS_00011347.p1"/>
    </source>
</evidence>
<feature type="compositionally biased region" description="Low complexity" evidence="8">
    <location>
        <begin position="1155"/>
        <end position="1170"/>
    </location>
</feature>
<name>A0A0K0DRY5_STRER</name>
<evidence type="ECO:0000256" key="7">
    <source>
        <dbReference type="SAM" id="Coils"/>
    </source>
</evidence>
<feature type="compositionally biased region" description="Low complexity" evidence="8">
    <location>
        <begin position="948"/>
        <end position="971"/>
    </location>
</feature>
<dbReference type="InterPro" id="IPR001965">
    <property type="entry name" value="Znf_PHD"/>
</dbReference>
<dbReference type="InterPro" id="IPR027417">
    <property type="entry name" value="P-loop_NTPase"/>
</dbReference>
<dbReference type="InterPro" id="IPR011011">
    <property type="entry name" value="Znf_FYVE_PHD"/>
</dbReference>
<evidence type="ECO:0000256" key="2">
    <source>
        <dbReference type="ARBA" id="ARBA00022741"/>
    </source>
</evidence>
<dbReference type="InterPro" id="IPR034732">
    <property type="entry name" value="EPHD"/>
</dbReference>